<feature type="domain" description="Glycosyltransferase subfamily 4-like N-terminal" evidence="3">
    <location>
        <begin position="17"/>
        <end position="201"/>
    </location>
</feature>
<reference evidence="4" key="1">
    <citation type="journal article" date="2022" name="Phytopathology">
        <title>Whole genome sequencing-based tracing of a 2022 introduction and outbreak of Xanthomonas hortorum pv. pelargonii.</title>
        <authorList>
            <person name="Iruegas Bocardo F."/>
            <person name="Weisberg A.J."/>
            <person name="Riutta E.R."/>
            <person name="Kilday K.B."/>
            <person name="Bonkowski J.C."/>
            <person name="Creswell T.C."/>
            <person name="Daughtrey M."/>
            <person name="Rane K.K."/>
            <person name="Grunwald N.J."/>
            <person name="Chang J.H."/>
            <person name="Putnam M."/>
        </authorList>
    </citation>
    <scope>NUCLEOTIDE SEQUENCE</scope>
    <source>
        <strain evidence="4">22-338</strain>
    </source>
</reference>
<evidence type="ECO:0000259" key="2">
    <source>
        <dbReference type="Pfam" id="PF00534"/>
    </source>
</evidence>
<dbReference type="RefSeq" id="WP_104549293.1">
    <property type="nucleotide sequence ID" value="NZ_CP168173.1"/>
</dbReference>
<dbReference type="EMBL" id="JANWTP010000003">
    <property type="protein sequence ID" value="MDC8636662.1"/>
    <property type="molecule type" value="Genomic_DNA"/>
</dbReference>
<sequence>MRIVIDLQGAQTESRFRGIGRYSISLALSVARSSRGHDIHLALNGAFTESIKDIRAAFKGLVPAENIHVWHVPLPVNACDSGNAARCNHAEIIREASLAALQPDVLHVSSLFEGYGDNAVTSIGRACRVPTVVTMYDLIPIMNPEIYLDPEPIYKDAYLKKFSYLQEADALLAISDSSVQEACLVGGFERGRVHNISAGCDSVFVPLQKLDPTRRSTRRKFAIEGDFVLYTGGADRRKNLKRLVEAYAGVPANLRKTAHLVLAGRMPAPLVEELLQVAAVCGLESREVRFTGYVTDEELVALYNECRFFVFPSWHEGFGLPVLEAMACGAAVIAANASSLCEIATEPTMLFDPYDTAEMSERIRWMLEDDAAVAFSRAFSLQRANAFSWEKSAESFLDACEEVHARSLPRIGVDEIMDLAITAISTDDIHPLALVAAADALDRSMAPATRMVMLDVTELAAHDRGTGIQRVTRAISNEWLRHPLQGYRVQLIRLDRDSRRYMCANAYASHLLGEDACEDAPLVCHAGDVFLGLDLVGHAVDVASEWFDYFRATGVLINFVVYDILPVRRPEWWPGSGGQHHERWLRGIIAVSDRLICISRAVAEDVEGWMLENGIEQNPEIKWFHLGADLEGSAPSRGMPDRAELLLSRLQQVPSFLLVGTLEPRKGHAGVLAAFEHLWSTGSDIALVIVGKKGWLVDELCEKLENHPQLHHNLFWLGSASDEFLEMLYAACTCLIAASEGEGFGLPLIEAGQRRLPVLARDIPVFREVAGDHASYFSGHTPLEIAGAIEKWLELHARGVHPRTDAMPWLTWVQSAEQLATVAIAPVTSLLGSSQEPVLLQGKL</sequence>
<evidence type="ECO:0000313" key="4">
    <source>
        <dbReference type="EMBL" id="MDC8636662.1"/>
    </source>
</evidence>
<evidence type="ECO:0000256" key="1">
    <source>
        <dbReference type="ARBA" id="ARBA00022679"/>
    </source>
</evidence>
<keyword evidence="1" id="KW-0808">Transferase</keyword>
<dbReference type="InterPro" id="IPR001296">
    <property type="entry name" value="Glyco_trans_1"/>
</dbReference>
<reference evidence="4" key="2">
    <citation type="submission" date="2022-08" db="EMBL/GenBank/DDBJ databases">
        <authorList>
            <person name="Iruegas-Bocardo F."/>
            <person name="Weisberg A.J."/>
            <person name="Riutta E.R."/>
            <person name="Kilday K."/>
            <person name="Bonkowski J.C."/>
            <person name="Creswell T."/>
            <person name="Daughtrey M.L."/>
            <person name="Rane K."/>
            <person name="Grunwald N.J."/>
            <person name="Chang J.H."/>
            <person name="Putnam M.L."/>
        </authorList>
    </citation>
    <scope>NUCLEOTIDE SEQUENCE</scope>
    <source>
        <strain evidence="4">22-338</strain>
    </source>
</reference>
<accession>A0A9X4BQJ4</accession>
<feature type="domain" description="Glycosyl transferase family 1" evidence="2">
    <location>
        <begin position="655"/>
        <end position="795"/>
    </location>
</feature>
<evidence type="ECO:0000313" key="5">
    <source>
        <dbReference type="Proteomes" id="UP001140230"/>
    </source>
</evidence>
<dbReference type="AlphaFoldDB" id="A0A9X4BQJ4"/>
<protein>
    <submittedName>
        <fullName evidence="4">Glycosyltransferase family 4 protein</fullName>
    </submittedName>
</protein>
<dbReference type="GO" id="GO:0009103">
    <property type="term" value="P:lipopolysaccharide biosynthetic process"/>
    <property type="evidence" value="ECO:0007669"/>
    <property type="project" value="TreeGrafter"/>
</dbReference>
<feature type="domain" description="Glycosyl transferase family 1" evidence="2">
    <location>
        <begin position="221"/>
        <end position="370"/>
    </location>
</feature>
<dbReference type="Gene3D" id="3.40.50.2000">
    <property type="entry name" value="Glycogen Phosphorylase B"/>
    <property type="match status" value="3"/>
</dbReference>
<dbReference type="Pfam" id="PF13439">
    <property type="entry name" value="Glyco_transf_4"/>
    <property type="match status" value="1"/>
</dbReference>
<organism evidence="4 5">
    <name type="scientific">Xanthomonas hortorum pv. hederae</name>
    <dbReference type="NCBI Taxonomy" id="453603"/>
    <lineage>
        <taxon>Bacteria</taxon>
        <taxon>Pseudomonadati</taxon>
        <taxon>Pseudomonadota</taxon>
        <taxon>Gammaproteobacteria</taxon>
        <taxon>Lysobacterales</taxon>
        <taxon>Lysobacteraceae</taxon>
        <taxon>Xanthomonas</taxon>
    </lineage>
</organism>
<dbReference type="Pfam" id="PF00534">
    <property type="entry name" value="Glycos_transf_1"/>
    <property type="match status" value="2"/>
</dbReference>
<dbReference type="CDD" id="cd03809">
    <property type="entry name" value="GT4_MtfB-like"/>
    <property type="match status" value="2"/>
</dbReference>
<dbReference type="GO" id="GO:0016757">
    <property type="term" value="F:glycosyltransferase activity"/>
    <property type="evidence" value="ECO:0007669"/>
    <property type="project" value="InterPro"/>
</dbReference>
<dbReference type="SUPFAM" id="SSF53756">
    <property type="entry name" value="UDP-Glycosyltransferase/glycogen phosphorylase"/>
    <property type="match status" value="2"/>
</dbReference>
<gene>
    <name evidence="4" type="ORF">NY667_02280</name>
</gene>
<dbReference type="PANTHER" id="PTHR46401">
    <property type="entry name" value="GLYCOSYLTRANSFERASE WBBK-RELATED"/>
    <property type="match status" value="1"/>
</dbReference>
<dbReference type="InterPro" id="IPR028098">
    <property type="entry name" value="Glyco_trans_4-like_N"/>
</dbReference>
<comment type="caution">
    <text evidence="4">The sequence shown here is derived from an EMBL/GenBank/DDBJ whole genome shotgun (WGS) entry which is preliminary data.</text>
</comment>
<name>A0A9X4BQJ4_9XANT</name>
<dbReference type="PANTHER" id="PTHR46401:SF2">
    <property type="entry name" value="GLYCOSYLTRANSFERASE WBBK-RELATED"/>
    <property type="match status" value="1"/>
</dbReference>
<evidence type="ECO:0000259" key="3">
    <source>
        <dbReference type="Pfam" id="PF13439"/>
    </source>
</evidence>
<proteinExistence type="predicted"/>
<dbReference type="Proteomes" id="UP001140230">
    <property type="component" value="Unassembled WGS sequence"/>
</dbReference>